<proteinExistence type="predicted"/>
<evidence type="ECO:0000313" key="2">
    <source>
        <dbReference type="EMBL" id="MFB0834688.1"/>
    </source>
</evidence>
<dbReference type="Pfam" id="PF01266">
    <property type="entry name" value="DAO"/>
    <property type="match status" value="1"/>
</dbReference>
<comment type="caution">
    <text evidence="2">The sequence shown here is derived from an EMBL/GenBank/DDBJ whole genome shotgun (WGS) entry which is preliminary data.</text>
</comment>
<sequence length="483" mass="51704">MFPPGTPTSFDLAERRVPAALVDAGLGGAAPVPYWLDRADRPEAGPRLAGSVRADLAVVGAGYTGLWTALMAKERDPDRRVVVLEGGRVGWAASGRNGGFCEFSLTHGDANGARHLPRETGRLAELGRRNLAEIGESVARHGIDCDYSPVGTLTVATEEHQVAWLAEDSAGDPASEFLDGPAVRAEVASELFLAGVRDRTGTVLVHPSKLAWGLAEACRDAGVEIFENTPVRALADHGADMVLRADGGVVRAPRVALATNAFPSLLRRHRLRTVPVYDYALMTEPLTDAQLAAIGWAGGEGIADLNNRFHYLRPTVDAAGGRRILIGGYDAVYHYGRSLHGGHDQNPATFRRLAAHFYALFPQLEEVRFSHRWGGAIDTCSRFFSFFDASHAGKVAYCAGFTGLGVGASRFGANVMLDLLSGERTELTDLELVRRKPLPFPPEPAAWLGVRATTAALVRADRNGGRRGPLLKALDAVGMGFDS</sequence>
<gene>
    <name evidence="2" type="ORF">ACETWP_08820</name>
</gene>
<keyword evidence="2" id="KW-0560">Oxidoreductase</keyword>
<dbReference type="RefSeq" id="WP_373971864.1">
    <property type="nucleotide sequence ID" value="NZ_JBHDLJ010000006.1"/>
</dbReference>
<dbReference type="InterPro" id="IPR006076">
    <property type="entry name" value="FAD-dep_OxRdtase"/>
</dbReference>
<dbReference type="Gene3D" id="3.50.50.60">
    <property type="entry name" value="FAD/NAD(P)-binding domain"/>
    <property type="match status" value="1"/>
</dbReference>
<dbReference type="PANTHER" id="PTHR13847:SF281">
    <property type="entry name" value="FAD DEPENDENT OXIDOREDUCTASE DOMAIN-CONTAINING PROTEIN"/>
    <property type="match status" value="1"/>
</dbReference>
<keyword evidence="3" id="KW-1185">Reference proteome</keyword>
<reference evidence="2 3" key="1">
    <citation type="submission" date="2024-09" db="EMBL/GenBank/DDBJ databases">
        <authorList>
            <person name="Salinas-Garcia M.A."/>
            <person name="Prieme A."/>
        </authorList>
    </citation>
    <scope>NUCLEOTIDE SEQUENCE [LARGE SCALE GENOMIC DNA]</scope>
    <source>
        <strain evidence="2 3">DSM 21081</strain>
    </source>
</reference>
<name>A0ABV4UNZ8_9MICC</name>
<dbReference type="PANTHER" id="PTHR13847">
    <property type="entry name" value="SARCOSINE DEHYDROGENASE-RELATED"/>
    <property type="match status" value="1"/>
</dbReference>
<feature type="domain" description="FAD dependent oxidoreductase" evidence="1">
    <location>
        <begin position="55"/>
        <end position="415"/>
    </location>
</feature>
<dbReference type="Proteomes" id="UP001575652">
    <property type="component" value="Unassembled WGS sequence"/>
</dbReference>
<evidence type="ECO:0000259" key="1">
    <source>
        <dbReference type="Pfam" id="PF01266"/>
    </source>
</evidence>
<dbReference type="InterPro" id="IPR036188">
    <property type="entry name" value="FAD/NAD-bd_sf"/>
</dbReference>
<dbReference type="GO" id="GO:0016491">
    <property type="term" value="F:oxidoreductase activity"/>
    <property type="evidence" value="ECO:0007669"/>
    <property type="project" value="UniProtKB-KW"/>
</dbReference>
<dbReference type="SUPFAM" id="SSF51905">
    <property type="entry name" value="FAD/NAD(P)-binding domain"/>
    <property type="match status" value="1"/>
</dbReference>
<accession>A0ABV4UNZ8</accession>
<dbReference type="EC" id="1.-.-.-" evidence="2"/>
<organism evidence="2 3">
    <name type="scientific">Arthrobacter halodurans</name>
    <dbReference type="NCBI Taxonomy" id="516699"/>
    <lineage>
        <taxon>Bacteria</taxon>
        <taxon>Bacillati</taxon>
        <taxon>Actinomycetota</taxon>
        <taxon>Actinomycetes</taxon>
        <taxon>Micrococcales</taxon>
        <taxon>Micrococcaceae</taxon>
        <taxon>Arthrobacter</taxon>
    </lineage>
</organism>
<dbReference type="EMBL" id="JBHDLJ010000006">
    <property type="protein sequence ID" value="MFB0834688.1"/>
    <property type="molecule type" value="Genomic_DNA"/>
</dbReference>
<dbReference type="Gene3D" id="3.30.9.10">
    <property type="entry name" value="D-Amino Acid Oxidase, subunit A, domain 2"/>
    <property type="match status" value="1"/>
</dbReference>
<evidence type="ECO:0000313" key="3">
    <source>
        <dbReference type="Proteomes" id="UP001575652"/>
    </source>
</evidence>
<protein>
    <submittedName>
        <fullName evidence="2">NAD(P)/FAD-dependent oxidoreductase</fullName>
        <ecNumber evidence="2">1.-.-.-</ecNumber>
    </submittedName>
</protein>